<gene>
    <name evidence="2" type="ORF">SAMN04489760_104120</name>
</gene>
<dbReference type="Proteomes" id="UP000198744">
    <property type="component" value="Unassembled WGS sequence"/>
</dbReference>
<dbReference type="SUPFAM" id="SSF52009">
    <property type="entry name" value="Phosphohistidine domain"/>
    <property type="match status" value="1"/>
</dbReference>
<dbReference type="PANTHER" id="PTHR43615">
    <property type="entry name" value="PHOSPHOENOLPYRUVATE SYNTHASE-RELATED"/>
    <property type="match status" value="1"/>
</dbReference>
<evidence type="ECO:0000313" key="2">
    <source>
        <dbReference type="EMBL" id="SEM11388.1"/>
    </source>
</evidence>
<dbReference type="STRING" id="43775.SAMN04489760_104120"/>
<proteinExistence type="predicted"/>
<evidence type="ECO:0000259" key="1">
    <source>
        <dbReference type="Pfam" id="PF00391"/>
    </source>
</evidence>
<dbReference type="PANTHER" id="PTHR43615:SF1">
    <property type="entry name" value="PPDK_N DOMAIN-CONTAINING PROTEIN"/>
    <property type="match status" value="1"/>
</dbReference>
<accession>A0A1H7VRG7</accession>
<evidence type="ECO:0000313" key="3">
    <source>
        <dbReference type="Proteomes" id="UP000198744"/>
    </source>
</evidence>
<dbReference type="InterPro" id="IPR008279">
    <property type="entry name" value="PEP-util_enz_mobile_dom"/>
</dbReference>
<dbReference type="OrthoDB" id="9765468at2"/>
<sequence>MYDKTNLDIHDRSISSLRTYRSFVDDDIFWFRDDLHQPFPISPLGMTTVQKHHAWGYHVGAAVTQLPPTKGGFSKIYKGRVYLGFATLHDQKEIELRAVEFGRNVERVAKDWDGFYKKCIDEVKENLSFMGTLNDNLSDTILHAALRRAEKGNKRNWELHFIMMYLADVLYFEFENFCKQHDLAEKDFTGMLKGLETMATRTDTGLWNLARRAERYGLTEIFEKNEPQQVLGLVAHAPNGATWLNSFHEFMDIYGHRIVAAHLDVMFPTWIEDPAPAIQTIKTYIGRVKEGWDIREERAKMLAEAKAETDKFAATLSEEDRDAFYKHIEIGKKIYMFQEDHGFYIDGASCAYLHDVAMVCGRRLQKYGLLQKADDVFFLTYHELDEILEGISQHKEAGIYHYTRLVHSVVPERKDSWQQVSLQPDDAPLTMGKIPEKTEDPILMKVFGMVDEMLNAGKIEEIQIMDKFEGYPGSPGVVEGIARVITTFEGFAKLEPGYILVCPYTATAWTPLFPKIKAVVTDTGGMLTHAAITARECKLPAVVGTWRATRAIKDGDLIRVDGNEGVVEILKKADA</sequence>
<dbReference type="Pfam" id="PF00391">
    <property type="entry name" value="PEP-utilizers"/>
    <property type="match status" value="1"/>
</dbReference>
<dbReference type="InterPro" id="IPR036637">
    <property type="entry name" value="Phosphohistidine_dom_sf"/>
</dbReference>
<dbReference type="Gene3D" id="3.50.30.10">
    <property type="entry name" value="Phosphohistidine domain"/>
    <property type="match status" value="1"/>
</dbReference>
<dbReference type="InterPro" id="IPR051549">
    <property type="entry name" value="PEP_Utilizing_Enz"/>
</dbReference>
<name>A0A1H7VRG7_9BACT</name>
<feature type="domain" description="PEP-utilising enzyme mobile" evidence="1">
    <location>
        <begin position="495"/>
        <end position="565"/>
    </location>
</feature>
<dbReference type="EMBL" id="FOBS01000004">
    <property type="protein sequence ID" value="SEM11388.1"/>
    <property type="molecule type" value="Genomic_DNA"/>
</dbReference>
<organism evidence="2 3">
    <name type="scientific">Syntrophus gentianae</name>
    <dbReference type="NCBI Taxonomy" id="43775"/>
    <lineage>
        <taxon>Bacteria</taxon>
        <taxon>Pseudomonadati</taxon>
        <taxon>Thermodesulfobacteriota</taxon>
        <taxon>Syntrophia</taxon>
        <taxon>Syntrophales</taxon>
        <taxon>Syntrophaceae</taxon>
        <taxon>Syntrophus</taxon>
    </lineage>
</organism>
<reference evidence="2 3" key="1">
    <citation type="submission" date="2016-10" db="EMBL/GenBank/DDBJ databases">
        <authorList>
            <person name="de Groot N.N."/>
        </authorList>
    </citation>
    <scope>NUCLEOTIDE SEQUENCE [LARGE SCALE GENOMIC DNA]</scope>
    <source>
        <strain evidence="2 3">DSM 8423</strain>
    </source>
</reference>
<protein>
    <submittedName>
        <fullName evidence="2">PEP-utilising enzyme, mobile domain</fullName>
    </submittedName>
</protein>
<keyword evidence="3" id="KW-1185">Reference proteome</keyword>
<dbReference type="AlphaFoldDB" id="A0A1H7VRG7"/>
<dbReference type="GO" id="GO:0016772">
    <property type="term" value="F:transferase activity, transferring phosphorus-containing groups"/>
    <property type="evidence" value="ECO:0007669"/>
    <property type="project" value="InterPro"/>
</dbReference>